<name>A0A6A5BFZ0_NAEFO</name>
<dbReference type="GO" id="GO:0019888">
    <property type="term" value="F:protein phosphatase regulator activity"/>
    <property type="evidence" value="ECO:0007669"/>
    <property type="project" value="InterPro"/>
</dbReference>
<proteinExistence type="inferred from homology"/>
<accession>A0A6A5BFZ0</accession>
<reference evidence="3 4" key="1">
    <citation type="journal article" date="2019" name="Sci. Rep.">
        <title>Nanopore sequencing improves the draft genome of the human pathogenic amoeba Naegleria fowleri.</title>
        <authorList>
            <person name="Liechti N."/>
            <person name="Schurch N."/>
            <person name="Bruggmann R."/>
            <person name="Wittwer M."/>
        </authorList>
    </citation>
    <scope>NUCLEOTIDE SEQUENCE [LARGE SCALE GENOMIC DNA]</scope>
    <source>
        <strain evidence="3 4">ATCC 30894</strain>
    </source>
</reference>
<dbReference type="PANTHER" id="PTHR16487">
    <property type="entry name" value="PPP4R2-RELATED PROTEIN"/>
    <property type="match status" value="1"/>
</dbReference>
<evidence type="ECO:0000313" key="3">
    <source>
        <dbReference type="EMBL" id="KAF0972954.1"/>
    </source>
</evidence>
<dbReference type="VEuPathDB" id="AmoebaDB:NF0100570"/>
<dbReference type="Pfam" id="PF09184">
    <property type="entry name" value="PPP4R2"/>
    <property type="match status" value="1"/>
</dbReference>
<comment type="caution">
    <text evidence="3">The sequence shown here is derived from an EMBL/GenBank/DDBJ whole genome shotgun (WGS) entry which is preliminary data.</text>
</comment>
<protein>
    <submittedName>
        <fullName evidence="3">Uncharacterized protein</fullName>
    </submittedName>
</protein>
<gene>
    <name evidence="3" type="ORF">FDP41_008806</name>
</gene>
<dbReference type="InterPro" id="IPR015267">
    <property type="entry name" value="PPP4R2"/>
</dbReference>
<dbReference type="VEuPathDB" id="AmoebaDB:FDP41_008806"/>
<dbReference type="AlphaFoldDB" id="A0A6A5BFZ0"/>
<dbReference type="OMA" id="RANSHPT"/>
<dbReference type="PANTHER" id="PTHR16487:SF0">
    <property type="entry name" value="PROTEIN PHOSPHATASE 4 REGULATORY SUBUNIT 2-RELATED"/>
    <property type="match status" value="1"/>
</dbReference>
<dbReference type="OrthoDB" id="341898at2759"/>
<dbReference type="Proteomes" id="UP000444721">
    <property type="component" value="Unassembled WGS sequence"/>
</dbReference>
<dbReference type="GO" id="GO:0005634">
    <property type="term" value="C:nucleus"/>
    <property type="evidence" value="ECO:0007669"/>
    <property type="project" value="TreeGrafter"/>
</dbReference>
<evidence type="ECO:0000256" key="1">
    <source>
        <dbReference type="ARBA" id="ARBA00009207"/>
    </source>
</evidence>
<comment type="similarity">
    <text evidence="1">Belongs to the PPP4R2 family.</text>
</comment>
<sequence>MSKEQLHHLSMFASSASEKVLPNVVSSLQQASSSSSEGSGDATSSNNNNNNTSTQNVQYSMEVLDSILQSIASNLDMHKCYDWNQLYLFMSYKIHDVRKSFGNNQDGFEPLMQSIDHHLVKFASNPPFTLQRLCELLTQPNRHYKKLGHLLSSIEKCLTVSSFLSDFYDDGSGRHMELSQEEIMNDNTQHILEEENDVTMKDV</sequence>
<keyword evidence="4" id="KW-1185">Reference proteome</keyword>
<dbReference type="GeneID" id="68116023"/>
<feature type="region of interest" description="Disordered" evidence="2">
    <location>
        <begin position="26"/>
        <end position="54"/>
    </location>
</feature>
<evidence type="ECO:0000256" key="2">
    <source>
        <dbReference type="SAM" id="MobiDB-lite"/>
    </source>
</evidence>
<dbReference type="VEuPathDB" id="AmoebaDB:NfTy_010350"/>
<dbReference type="GO" id="GO:0030289">
    <property type="term" value="C:protein phosphatase 4 complex"/>
    <property type="evidence" value="ECO:0007669"/>
    <property type="project" value="InterPro"/>
</dbReference>
<evidence type="ECO:0000313" key="4">
    <source>
        <dbReference type="Proteomes" id="UP000444721"/>
    </source>
</evidence>
<dbReference type="GO" id="GO:0005737">
    <property type="term" value="C:cytoplasm"/>
    <property type="evidence" value="ECO:0007669"/>
    <property type="project" value="TreeGrafter"/>
</dbReference>
<dbReference type="RefSeq" id="XP_044557667.1">
    <property type="nucleotide sequence ID" value="XM_044712698.1"/>
</dbReference>
<dbReference type="EMBL" id="VFQX01000064">
    <property type="protein sequence ID" value="KAF0972954.1"/>
    <property type="molecule type" value="Genomic_DNA"/>
</dbReference>
<organism evidence="3 4">
    <name type="scientific">Naegleria fowleri</name>
    <name type="common">Brain eating amoeba</name>
    <dbReference type="NCBI Taxonomy" id="5763"/>
    <lineage>
        <taxon>Eukaryota</taxon>
        <taxon>Discoba</taxon>
        <taxon>Heterolobosea</taxon>
        <taxon>Tetramitia</taxon>
        <taxon>Eutetramitia</taxon>
        <taxon>Vahlkampfiidae</taxon>
        <taxon>Naegleria</taxon>
    </lineage>
</organism>